<gene>
    <name evidence="3" type="ORF">GCM10007981_17970</name>
</gene>
<feature type="domain" description="CRISPR type III-associated protein" evidence="2">
    <location>
        <begin position="82"/>
        <end position="216"/>
    </location>
</feature>
<dbReference type="Pfam" id="PF03787">
    <property type="entry name" value="RAMPs"/>
    <property type="match status" value="1"/>
</dbReference>
<keyword evidence="1" id="KW-0051">Antiviral defense</keyword>
<reference evidence="3" key="2">
    <citation type="submission" date="2020-09" db="EMBL/GenBank/DDBJ databases">
        <authorList>
            <person name="Sun Q."/>
            <person name="Ohkuma M."/>
        </authorList>
    </citation>
    <scope>NUCLEOTIDE SEQUENCE</scope>
    <source>
        <strain evidence="3">JCM 10088</strain>
    </source>
</reference>
<evidence type="ECO:0000313" key="3">
    <source>
        <dbReference type="EMBL" id="GGP22332.1"/>
    </source>
</evidence>
<reference evidence="3" key="1">
    <citation type="journal article" date="2014" name="Int. J. Syst. Evol. Microbiol.">
        <title>Complete genome sequence of Corynebacterium casei LMG S-19264T (=DSM 44701T), isolated from a smear-ripened cheese.</title>
        <authorList>
            <consortium name="US DOE Joint Genome Institute (JGI-PGF)"/>
            <person name="Walter F."/>
            <person name="Albersmeier A."/>
            <person name="Kalinowski J."/>
            <person name="Ruckert C."/>
        </authorList>
    </citation>
    <scope>NUCLEOTIDE SEQUENCE</scope>
    <source>
        <strain evidence="3">JCM 10088</strain>
    </source>
</reference>
<sequence>MQRFNSHSVIYTDRSLPPIMKIPVTLSIVSEYLHISEDPKPLLSVKINGDVSKVINDFILGKKPNLDAYFERDYVRFMSTEKGLVIPGNTVKGAIRSRLELLMDCACYNSLGNRPSKSKSNTYISIYHPKRKQSDRFDPYRNKYICYVCNLFGNAGLASRVNFSDLEFQEGKVDFITIKGIIYEVARRGSTFKGNIILDNPQPHEIGMLLYGAGYRGQGKWKTLLLGRFKYEMKDFGRVKFNIQINNADSYLNAFLSLHKGHIHDVEEDWK</sequence>
<comment type="caution">
    <text evidence="3">The sequence shown here is derived from an EMBL/GenBank/DDBJ whole genome shotgun (WGS) entry which is preliminary data.</text>
</comment>
<dbReference type="Proteomes" id="UP000610960">
    <property type="component" value="Unassembled WGS sequence"/>
</dbReference>
<dbReference type="AlphaFoldDB" id="A0A830GYI8"/>
<evidence type="ECO:0000313" key="4">
    <source>
        <dbReference type="Proteomes" id="UP000610960"/>
    </source>
</evidence>
<protein>
    <recommendedName>
        <fullName evidence="2">CRISPR type III-associated protein domain-containing protein</fullName>
    </recommendedName>
</protein>
<dbReference type="GO" id="GO:0051607">
    <property type="term" value="P:defense response to virus"/>
    <property type="evidence" value="ECO:0007669"/>
    <property type="project" value="UniProtKB-KW"/>
</dbReference>
<dbReference type="EMBL" id="BMNL01000004">
    <property type="protein sequence ID" value="GGP22332.1"/>
    <property type="molecule type" value="Genomic_DNA"/>
</dbReference>
<evidence type="ECO:0000256" key="1">
    <source>
        <dbReference type="ARBA" id="ARBA00023118"/>
    </source>
</evidence>
<evidence type="ECO:0000259" key="2">
    <source>
        <dbReference type="Pfam" id="PF03787"/>
    </source>
</evidence>
<accession>A0A830GYI8</accession>
<proteinExistence type="predicted"/>
<dbReference type="OrthoDB" id="42644at2157"/>
<keyword evidence="4" id="KW-1185">Reference proteome</keyword>
<name>A0A830GYI8_9CREN</name>
<organism evidence="3 4">
    <name type="scientific">Thermocladium modestius</name>
    <dbReference type="NCBI Taxonomy" id="62609"/>
    <lineage>
        <taxon>Archaea</taxon>
        <taxon>Thermoproteota</taxon>
        <taxon>Thermoprotei</taxon>
        <taxon>Thermoproteales</taxon>
        <taxon>Thermoproteaceae</taxon>
        <taxon>Thermocladium</taxon>
    </lineage>
</organism>
<dbReference type="InterPro" id="IPR005537">
    <property type="entry name" value="RAMP_III_fam"/>
</dbReference>
<dbReference type="RefSeq" id="WP_162508368.1">
    <property type="nucleotide sequence ID" value="NZ_BMNL01000004.1"/>
</dbReference>